<evidence type="ECO:0000313" key="13">
    <source>
        <dbReference type="Proteomes" id="UP000242146"/>
    </source>
</evidence>
<comment type="similarity">
    <text evidence="2">Belongs to the WD repeat SEC13 family.</text>
</comment>
<keyword evidence="8" id="KW-0811">Translocation</keyword>
<dbReference type="STRING" id="101127.A0A1X2GUX2"/>
<keyword evidence="4 10" id="KW-0853">WD repeat</keyword>
<feature type="repeat" description="WD" evidence="10">
    <location>
        <begin position="488"/>
        <end position="519"/>
    </location>
</feature>
<evidence type="ECO:0000256" key="4">
    <source>
        <dbReference type="ARBA" id="ARBA00022574"/>
    </source>
</evidence>
<feature type="repeat" description="WD" evidence="10">
    <location>
        <begin position="56"/>
        <end position="90"/>
    </location>
</feature>
<feature type="repeat" description="WD" evidence="10">
    <location>
        <begin position="8"/>
        <end position="49"/>
    </location>
</feature>
<evidence type="ECO:0000256" key="2">
    <source>
        <dbReference type="ARBA" id="ARBA00010102"/>
    </source>
</evidence>
<evidence type="ECO:0000256" key="9">
    <source>
        <dbReference type="ARBA" id="ARBA00023242"/>
    </source>
</evidence>
<feature type="compositionally biased region" description="Polar residues" evidence="11">
    <location>
        <begin position="212"/>
        <end position="249"/>
    </location>
</feature>
<dbReference type="PRINTS" id="PR00320">
    <property type="entry name" value="GPROTEINBRPT"/>
</dbReference>
<dbReference type="EMBL" id="MCGT01000002">
    <property type="protein sequence ID" value="ORX61842.1"/>
    <property type="molecule type" value="Genomic_DNA"/>
</dbReference>
<evidence type="ECO:0000256" key="10">
    <source>
        <dbReference type="PROSITE-ProRule" id="PRU00221"/>
    </source>
</evidence>
<dbReference type="GO" id="GO:0035859">
    <property type="term" value="C:Seh1-associated complex"/>
    <property type="evidence" value="ECO:0007669"/>
    <property type="project" value="TreeGrafter"/>
</dbReference>
<keyword evidence="9" id="KW-0539">Nucleus</keyword>
<keyword evidence="8" id="KW-0906">Nuclear pore complex</keyword>
<keyword evidence="3" id="KW-0813">Transport</keyword>
<feature type="region of interest" description="Disordered" evidence="11">
    <location>
        <begin position="211"/>
        <end position="249"/>
    </location>
</feature>
<feature type="compositionally biased region" description="Low complexity" evidence="11">
    <location>
        <begin position="310"/>
        <end position="322"/>
    </location>
</feature>
<dbReference type="PROSITE" id="PS50082">
    <property type="entry name" value="WD_REPEATS_2"/>
    <property type="match status" value="3"/>
</dbReference>
<dbReference type="SUPFAM" id="SSF50978">
    <property type="entry name" value="WD40 repeat-like"/>
    <property type="match status" value="1"/>
</dbReference>
<dbReference type="GO" id="GO:0034198">
    <property type="term" value="P:cellular response to amino acid starvation"/>
    <property type="evidence" value="ECO:0007669"/>
    <property type="project" value="TreeGrafter"/>
</dbReference>
<reference evidence="12 13" key="1">
    <citation type="submission" date="2016-07" db="EMBL/GenBank/DDBJ databases">
        <title>Pervasive Adenine N6-methylation of Active Genes in Fungi.</title>
        <authorList>
            <consortium name="DOE Joint Genome Institute"/>
            <person name="Mondo S.J."/>
            <person name="Dannebaum R.O."/>
            <person name="Kuo R.C."/>
            <person name="Labutti K."/>
            <person name="Haridas S."/>
            <person name="Kuo A."/>
            <person name="Salamov A."/>
            <person name="Ahrendt S.R."/>
            <person name="Lipzen A."/>
            <person name="Sullivan W."/>
            <person name="Andreopoulos W.B."/>
            <person name="Clum A."/>
            <person name="Lindquist E."/>
            <person name="Daum C."/>
            <person name="Ramamoorthy G.K."/>
            <person name="Gryganskyi A."/>
            <person name="Culley D."/>
            <person name="Magnuson J.K."/>
            <person name="James T.Y."/>
            <person name="O'Malley M.A."/>
            <person name="Stajich J.E."/>
            <person name="Spatafora J.W."/>
            <person name="Visel A."/>
            <person name="Grigoriev I.V."/>
        </authorList>
    </citation>
    <scope>NUCLEOTIDE SEQUENCE [LARGE SCALE GENOMIC DNA]</scope>
    <source>
        <strain evidence="12 13">NRRL 3301</strain>
    </source>
</reference>
<name>A0A1X2GUX2_9FUNG</name>
<organism evidence="12 13">
    <name type="scientific">Hesseltinella vesiculosa</name>
    <dbReference type="NCBI Taxonomy" id="101127"/>
    <lineage>
        <taxon>Eukaryota</taxon>
        <taxon>Fungi</taxon>
        <taxon>Fungi incertae sedis</taxon>
        <taxon>Mucoromycota</taxon>
        <taxon>Mucoromycotina</taxon>
        <taxon>Mucoromycetes</taxon>
        <taxon>Mucorales</taxon>
        <taxon>Cunninghamellaceae</taxon>
        <taxon>Hesseltinella</taxon>
    </lineage>
</organism>
<evidence type="ECO:0000256" key="7">
    <source>
        <dbReference type="ARBA" id="ARBA00022927"/>
    </source>
</evidence>
<dbReference type="Proteomes" id="UP000242146">
    <property type="component" value="Unassembled WGS sequence"/>
</dbReference>
<dbReference type="Gene3D" id="2.130.10.10">
    <property type="entry name" value="YVTN repeat-like/Quinoprotein amine dehydrogenase"/>
    <property type="match status" value="2"/>
</dbReference>
<evidence type="ECO:0000256" key="5">
    <source>
        <dbReference type="ARBA" id="ARBA00022737"/>
    </source>
</evidence>
<keyword evidence="13" id="KW-1185">Reference proteome</keyword>
<dbReference type="GO" id="GO:0015031">
    <property type="term" value="P:protein transport"/>
    <property type="evidence" value="ECO:0007669"/>
    <property type="project" value="UniProtKB-KW"/>
</dbReference>
<keyword evidence="5" id="KW-0677">Repeat</keyword>
<gene>
    <name evidence="12" type="ORF">DM01DRAFT_1331314</name>
</gene>
<evidence type="ECO:0000313" key="12">
    <source>
        <dbReference type="EMBL" id="ORX61842.1"/>
    </source>
</evidence>
<evidence type="ECO:0000256" key="11">
    <source>
        <dbReference type="SAM" id="MobiDB-lite"/>
    </source>
</evidence>
<dbReference type="OrthoDB" id="5566198at2759"/>
<evidence type="ECO:0000256" key="3">
    <source>
        <dbReference type="ARBA" id="ARBA00022448"/>
    </source>
</evidence>
<sequence length="540" mass="59601">MTSLTRFDTGHEDLIHGVAYDYYGKRLVTCSSDQRLKVWDFTETQDAALWELNDAWKGHDASIMKAVWAPAEYGQIIASCSFDKSVKIWEEQPVEPKGSQRRWAERYRLVESKGAVLDIAFSPAQGALRLATCSADGVIRIYEAMEPTNLSQWSQMEEFNMDKDGAPVSMASPNVNQMVPTSSLLSQQQQLQQQQQEYQQQLLQQIHQQQQGANAQTTASKQPQLPSQPSWPRPTASSDPQDSTPANVTSMATPASAYLSGFHGQDGQGGGSVTTTMDEAAQQARLHLGNLNNSSSSSNLASVAAANAAARTPGSSSSGSSSYTDTTPGMILPNGTFNMTSLDPSSASVEALYQQHHQLQQQHLQQTSPLPQPMDTECAYCLDWCPNRTSTPMMVVGTGKIYGAKIFKHDGNNRWYPGEELLGHTDQVNDVSWAPSMGRSYQLIATACRDHYVRIYRLTDITAPVRTPGMVPKQKAGRSFKMTLVAAFKQHEAEVWRVEWNITGTILSSSGADRTVRLWRAGFDGEWRQIAVIHTDQKQS</sequence>
<evidence type="ECO:0000256" key="6">
    <source>
        <dbReference type="ARBA" id="ARBA00022816"/>
    </source>
</evidence>
<dbReference type="InterPro" id="IPR001680">
    <property type="entry name" value="WD40_rpt"/>
</dbReference>
<dbReference type="InterPro" id="IPR020472">
    <property type="entry name" value="WD40_PAC1"/>
</dbReference>
<dbReference type="InterPro" id="IPR015943">
    <property type="entry name" value="WD40/YVTN_repeat-like_dom_sf"/>
</dbReference>
<accession>A0A1X2GUX2</accession>
<comment type="subcellular location">
    <subcellularLocation>
        <location evidence="1">Nucleus</location>
        <location evidence="1">Nuclear pore complex</location>
    </subcellularLocation>
</comment>
<dbReference type="InterPro" id="IPR037363">
    <property type="entry name" value="Sec13/Seh1_fam"/>
</dbReference>
<dbReference type="PANTHER" id="PTHR11024:SF3">
    <property type="entry name" value="NUCLEOPORIN SEH1"/>
    <property type="match status" value="1"/>
</dbReference>
<dbReference type="AlphaFoldDB" id="A0A1X2GUX2"/>
<dbReference type="SMART" id="SM00320">
    <property type="entry name" value="WD40"/>
    <property type="match status" value="5"/>
</dbReference>
<proteinExistence type="inferred from homology"/>
<dbReference type="GO" id="GO:1904263">
    <property type="term" value="P:positive regulation of TORC1 signaling"/>
    <property type="evidence" value="ECO:0007669"/>
    <property type="project" value="TreeGrafter"/>
</dbReference>
<protein>
    <submittedName>
        <fullName evidence="12">WD40 repeat-like protein</fullName>
    </submittedName>
</protein>
<dbReference type="PANTHER" id="PTHR11024">
    <property type="entry name" value="NUCLEAR PORE COMPLEX PROTEIN SEC13 / SEH1 FAMILY MEMBER"/>
    <property type="match status" value="1"/>
</dbReference>
<feature type="region of interest" description="Disordered" evidence="11">
    <location>
        <begin position="310"/>
        <end position="329"/>
    </location>
</feature>
<dbReference type="GO" id="GO:0051028">
    <property type="term" value="P:mRNA transport"/>
    <property type="evidence" value="ECO:0007669"/>
    <property type="project" value="UniProtKB-KW"/>
</dbReference>
<dbReference type="PROSITE" id="PS50294">
    <property type="entry name" value="WD_REPEATS_REGION"/>
    <property type="match status" value="3"/>
</dbReference>
<keyword evidence="6" id="KW-0509">mRNA transport</keyword>
<dbReference type="Pfam" id="PF00400">
    <property type="entry name" value="WD40"/>
    <property type="match status" value="5"/>
</dbReference>
<keyword evidence="7" id="KW-0653">Protein transport</keyword>
<dbReference type="GO" id="GO:0031080">
    <property type="term" value="C:nuclear pore outer ring"/>
    <property type="evidence" value="ECO:0007669"/>
    <property type="project" value="TreeGrafter"/>
</dbReference>
<comment type="caution">
    <text evidence="12">The sequence shown here is derived from an EMBL/GenBank/DDBJ whole genome shotgun (WGS) entry which is preliminary data.</text>
</comment>
<evidence type="ECO:0000256" key="1">
    <source>
        <dbReference type="ARBA" id="ARBA00004567"/>
    </source>
</evidence>
<evidence type="ECO:0000256" key="8">
    <source>
        <dbReference type="ARBA" id="ARBA00023132"/>
    </source>
</evidence>
<dbReference type="InterPro" id="IPR036322">
    <property type="entry name" value="WD40_repeat_dom_sf"/>
</dbReference>
<dbReference type="GO" id="GO:0005198">
    <property type="term" value="F:structural molecule activity"/>
    <property type="evidence" value="ECO:0007669"/>
    <property type="project" value="InterPro"/>
</dbReference>